<dbReference type="InterPro" id="IPR004883">
    <property type="entry name" value="LOB"/>
</dbReference>
<keyword evidence="4" id="KW-1185">Reference proteome</keyword>
<evidence type="ECO:0000256" key="1">
    <source>
        <dbReference type="ARBA" id="ARBA00005474"/>
    </source>
</evidence>
<evidence type="ECO:0000259" key="2">
    <source>
        <dbReference type="PROSITE" id="PS50891"/>
    </source>
</evidence>
<dbReference type="Proteomes" id="UP001415857">
    <property type="component" value="Unassembled WGS sequence"/>
</dbReference>
<dbReference type="PROSITE" id="PS50891">
    <property type="entry name" value="LOB"/>
    <property type="match status" value="1"/>
</dbReference>
<evidence type="ECO:0000313" key="3">
    <source>
        <dbReference type="EMBL" id="KAK9281195.1"/>
    </source>
</evidence>
<dbReference type="PANTHER" id="PTHR31301:SF67">
    <property type="entry name" value="LOB DOMAIN-CONTAINING PROTEIN 22"/>
    <property type="match status" value="1"/>
</dbReference>
<dbReference type="Pfam" id="PF03195">
    <property type="entry name" value="LOB"/>
    <property type="match status" value="1"/>
</dbReference>
<name>A0AAP0RSP0_LIQFO</name>
<proteinExistence type="inferred from homology"/>
<comment type="caution">
    <text evidence="3">The sequence shown here is derived from an EMBL/GenBank/DDBJ whole genome shotgun (WGS) entry which is preliminary data.</text>
</comment>
<dbReference type="AlphaFoldDB" id="A0AAP0RSP0"/>
<accession>A0AAP0RSP0</accession>
<dbReference type="EMBL" id="JBBPBK010000007">
    <property type="protein sequence ID" value="KAK9281195.1"/>
    <property type="molecule type" value="Genomic_DNA"/>
</dbReference>
<reference evidence="3 4" key="1">
    <citation type="journal article" date="2024" name="Plant J.">
        <title>Genome sequences and population genomics reveal climatic adaptation and genomic divergence between two closely related sweetgum species.</title>
        <authorList>
            <person name="Xu W.Q."/>
            <person name="Ren C.Q."/>
            <person name="Zhang X.Y."/>
            <person name="Comes H.P."/>
            <person name="Liu X.H."/>
            <person name="Li Y.G."/>
            <person name="Kettle C.J."/>
            <person name="Jalonen R."/>
            <person name="Gaisberger H."/>
            <person name="Ma Y.Z."/>
            <person name="Qiu Y.X."/>
        </authorList>
    </citation>
    <scope>NUCLEOTIDE SEQUENCE [LARGE SCALE GENOMIC DNA]</scope>
    <source>
        <strain evidence="3">Hangzhou</strain>
    </source>
</reference>
<evidence type="ECO:0000313" key="4">
    <source>
        <dbReference type="Proteomes" id="UP001415857"/>
    </source>
</evidence>
<comment type="similarity">
    <text evidence="1">Belongs to the LOB domain-containing protein family.</text>
</comment>
<gene>
    <name evidence="3" type="ORF">L1049_004090</name>
</gene>
<sequence>MSLPGVGNDTTQACAACKYQRRECTADCILAPYFPHDCERQFLNAYKLFGVLNIMRIIHGLEPPEKDEAMRTIIIQSDVRANDPVGGCYRIIRELQRQIEFSKAELDLVLHQLAICRAQSHHKLPPQDDSTLDCHVINADPLSSYNPHHRLLDQDQYVGNIVRQNHHLQDLNLNAGVMENSMPSPLHVKKTYVVDECDDIKPLLEIPDERNELNFKGEETVDRAQAFLFEINLTRNCSDQAVLNEDKVILKEENASIQTCSRS</sequence>
<organism evidence="3 4">
    <name type="scientific">Liquidambar formosana</name>
    <name type="common">Formosan gum</name>
    <dbReference type="NCBI Taxonomy" id="63359"/>
    <lineage>
        <taxon>Eukaryota</taxon>
        <taxon>Viridiplantae</taxon>
        <taxon>Streptophyta</taxon>
        <taxon>Embryophyta</taxon>
        <taxon>Tracheophyta</taxon>
        <taxon>Spermatophyta</taxon>
        <taxon>Magnoliopsida</taxon>
        <taxon>eudicotyledons</taxon>
        <taxon>Gunneridae</taxon>
        <taxon>Pentapetalae</taxon>
        <taxon>Saxifragales</taxon>
        <taxon>Altingiaceae</taxon>
        <taxon>Liquidambar</taxon>
    </lineage>
</organism>
<dbReference type="PANTHER" id="PTHR31301">
    <property type="entry name" value="LOB DOMAIN-CONTAINING PROTEIN 4-RELATED"/>
    <property type="match status" value="1"/>
</dbReference>
<protein>
    <recommendedName>
        <fullName evidence="2">LOB domain-containing protein</fullName>
    </recommendedName>
</protein>
<feature type="domain" description="LOB" evidence="2">
    <location>
        <begin position="12"/>
        <end position="113"/>
    </location>
</feature>